<feature type="domain" description="N-acetyltransferase" evidence="1">
    <location>
        <begin position="9"/>
        <end position="177"/>
    </location>
</feature>
<dbReference type="GO" id="GO:0016747">
    <property type="term" value="F:acyltransferase activity, transferring groups other than amino-acyl groups"/>
    <property type="evidence" value="ECO:0007669"/>
    <property type="project" value="InterPro"/>
</dbReference>
<dbReference type="PROSITE" id="PS51186">
    <property type="entry name" value="GNAT"/>
    <property type="match status" value="1"/>
</dbReference>
<dbReference type="Proteomes" id="UP000240481">
    <property type="component" value="Unassembled WGS sequence"/>
</dbReference>
<name>A0A0J8XZS1_9GAMM</name>
<dbReference type="SUPFAM" id="SSF55729">
    <property type="entry name" value="Acyl-CoA N-acyltransferases (Nat)"/>
    <property type="match status" value="1"/>
</dbReference>
<protein>
    <submittedName>
        <fullName evidence="2">N-acetyltransferase</fullName>
    </submittedName>
</protein>
<evidence type="ECO:0000313" key="3">
    <source>
        <dbReference type="Proteomes" id="UP000240481"/>
    </source>
</evidence>
<evidence type="ECO:0000313" key="2">
    <source>
        <dbReference type="EMBL" id="PSW23366.1"/>
    </source>
</evidence>
<dbReference type="AlphaFoldDB" id="A0A0J8XZS1"/>
<dbReference type="Pfam" id="PF13302">
    <property type="entry name" value="Acetyltransf_3"/>
    <property type="match status" value="1"/>
</dbReference>
<organism evidence="2 3">
    <name type="scientific">Photobacterium swingsii</name>
    <dbReference type="NCBI Taxonomy" id="680026"/>
    <lineage>
        <taxon>Bacteria</taxon>
        <taxon>Pseudomonadati</taxon>
        <taxon>Pseudomonadota</taxon>
        <taxon>Gammaproteobacteria</taxon>
        <taxon>Vibrionales</taxon>
        <taxon>Vibrionaceae</taxon>
        <taxon>Photobacterium</taxon>
    </lineage>
</organism>
<comment type="caution">
    <text evidence="2">The sequence shown here is derived from an EMBL/GenBank/DDBJ whole genome shotgun (WGS) entry which is preliminary data.</text>
</comment>
<dbReference type="InterPro" id="IPR000182">
    <property type="entry name" value="GNAT_dom"/>
</dbReference>
<proteinExistence type="predicted"/>
<dbReference type="Gene3D" id="3.40.630.30">
    <property type="match status" value="1"/>
</dbReference>
<keyword evidence="2" id="KW-0808">Transferase</keyword>
<dbReference type="RefSeq" id="WP_048898240.1">
    <property type="nucleotide sequence ID" value="NZ_AP024852.1"/>
</dbReference>
<reference evidence="2 3" key="1">
    <citation type="submission" date="2018-01" db="EMBL/GenBank/DDBJ databases">
        <title>Whole genome sequencing of Histamine producing bacteria.</title>
        <authorList>
            <person name="Butler K."/>
        </authorList>
    </citation>
    <scope>NUCLEOTIDE SEQUENCE [LARGE SCALE GENOMIC DNA]</scope>
    <source>
        <strain evidence="2 3">DSM 24669</strain>
    </source>
</reference>
<accession>A0A0J8XZS1</accession>
<dbReference type="STRING" id="680026.AB733_07690"/>
<keyword evidence="3" id="KW-1185">Reference proteome</keyword>
<dbReference type="InterPro" id="IPR051531">
    <property type="entry name" value="N-acetyltransferase"/>
</dbReference>
<dbReference type="OrthoDB" id="9801656at2"/>
<gene>
    <name evidence="2" type="ORF">C9I94_14635</name>
</gene>
<dbReference type="PANTHER" id="PTHR43792">
    <property type="entry name" value="GNAT FAMILY, PUTATIVE (AFU_ORTHOLOGUE AFUA_3G00765)-RELATED-RELATED"/>
    <property type="match status" value="1"/>
</dbReference>
<dbReference type="InterPro" id="IPR016181">
    <property type="entry name" value="Acyl_CoA_acyltransferase"/>
</dbReference>
<dbReference type="PANTHER" id="PTHR43792:SF1">
    <property type="entry name" value="N-ACETYLTRANSFERASE DOMAIN-CONTAINING PROTEIN"/>
    <property type="match status" value="1"/>
</dbReference>
<evidence type="ECO:0000259" key="1">
    <source>
        <dbReference type="PROSITE" id="PS51186"/>
    </source>
</evidence>
<dbReference type="EMBL" id="PYLZ01000008">
    <property type="protein sequence ID" value="PSW23366.1"/>
    <property type="molecule type" value="Genomic_DNA"/>
</dbReference>
<sequence length="184" mass="21218">MIELETDRLILRQWKKSDYLAFAEMTADPLVMRFFPNVLSKNESDQLASKIESLINDNGWGFWAVELKETSTFIGFVGLHYQDQGIPNSPFIEIGWRLSSNFWGLGYAREAAQAALRFAFEELNETAVYAFTTTANQPSRNVMTKIGMVDINQDFNHPKLPDDHELVRHCLYRITSEMWRNSTA</sequence>